<dbReference type="PANTHER" id="PTHR22930">
    <property type="match status" value="1"/>
</dbReference>
<evidence type="ECO:0000313" key="11">
    <source>
        <dbReference type="Proteomes" id="UP001174136"/>
    </source>
</evidence>
<sequence length="470" mass="52640">MRLQREAEERREKESKERMERLFSLLEKIEYLFERYHFPSNTIIYLNHILRPYITNLTHRGRALTSEQTLSIALRFFANGSFLYNIGDAEHIGKATVCRAVRKVTLALKRLLPVIVVFPGHKPRRNSTGLQVATNVEIIYSVILNYESGVSSLISCHFAGLPNVMGCGDGTQIPITAPAENEADYVNRKSFHSINVQICDAAYIVTNVEAKWPGSVHDSRIYRECRLSNRFAHGEFDGYLLGDRGYPCQPSLLTPYPDPELGPQQRFNVAHCRTRAQVEMTIGILKSRFQCLQKLRVTPERACDIIVACVVLHNIAIIRGEQHPAVQINDPADDHPNPADELRYPPTGKGVGAGSVTAATWQWYSVMDAALQGQHSISPPLVVAANLTATTGGVVSTMASAPSTAEASTSQPNRKRSRDSQALLDVMKEQAEREEEREREAVAREEERERAATARAERYLSRSEKLVECK</sequence>
<evidence type="ECO:0000256" key="6">
    <source>
        <dbReference type="ARBA" id="ARBA00022801"/>
    </source>
</evidence>
<comment type="caution">
    <text evidence="10">The sequence shown here is derived from an EMBL/GenBank/DDBJ whole genome shotgun (WGS) entry which is preliminary data.</text>
</comment>
<dbReference type="PANTHER" id="PTHR22930:SF267">
    <property type="entry name" value="NUCLEASE HARBI1-RELATED"/>
    <property type="match status" value="1"/>
</dbReference>
<protein>
    <submittedName>
        <fullName evidence="10">Nuclease HARBI1</fullName>
    </submittedName>
</protein>
<evidence type="ECO:0000256" key="1">
    <source>
        <dbReference type="ARBA" id="ARBA00001968"/>
    </source>
</evidence>
<dbReference type="Proteomes" id="UP001174136">
    <property type="component" value="Unassembled WGS sequence"/>
</dbReference>
<keyword evidence="6" id="KW-0378">Hydrolase</keyword>
<accession>A0AA47PB93</accession>
<name>A0AA47PB93_MERPO</name>
<dbReference type="AlphaFoldDB" id="A0AA47PB93"/>
<dbReference type="Pfam" id="PF13359">
    <property type="entry name" value="DDE_Tnp_4"/>
    <property type="match status" value="1"/>
</dbReference>
<evidence type="ECO:0000259" key="9">
    <source>
        <dbReference type="Pfam" id="PF13359"/>
    </source>
</evidence>
<dbReference type="GO" id="GO:0005634">
    <property type="term" value="C:nucleus"/>
    <property type="evidence" value="ECO:0007669"/>
    <property type="project" value="UniProtKB-SubCell"/>
</dbReference>
<evidence type="ECO:0000256" key="3">
    <source>
        <dbReference type="ARBA" id="ARBA00006958"/>
    </source>
</evidence>
<keyword evidence="7" id="KW-0539">Nucleus</keyword>
<keyword evidence="5" id="KW-0479">Metal-binding</keyword>
<evidence type="ECO:0000256" key="5">
    <source>
        <dbReference type="ARBA" id="ARBA00022723"/>
    </source>
</evidence>
<comment type="similarity">
    <text evidence="3">Belongs to the HARBI1 family.</text>
</comment>
<dbReference type="EMBL" id="JAOPHQ010000284">
    <property type="protein sequence ID" value="KAK0155525.1"/>
    <property type="molecule type" value="Genomic_DNA"/>
</dbReference>
<reference evidence="10" key="1">
    <citation type="journal article" date="2023" name="Front. Mar. Sci.">
        <title>A new Merluccius polli reference genome to investigate the effects of global change in West African waters.</title>
        <authorList>
            <person name="Mateo J.L."/>
            <person name="Blanco-Fernandez C."/>
            <person name="Garcia-Vazquez E."/>
            <person name="Machado-Schiaffino G."/>
        </authorList>
    </citation>
    <scope>NUCLEOTIDE SEQUENCE</scope>
    <source>
        <strain evidence="10">C29</strain>
        <tissue evidence="10">Fin</tissue>
    </source>
</reference>
<comment type="cofactor">
    <cofactor evidence="1">
        <name>a divalent metal cation</name>
        <dbReference type="ChEBI" id="CHEBI:60240"/>
    </cofactor>
</comment>
<proteinExistence type="inferred from homology"/>
<feature type="region of interest" description="Disordered" evidence="8">
    <location>
        <begin position="398"/>
        <end position="470"/>
    </location>
</feature>
<dbReference type="GO" id="GO:0016787">
    <property type="term" value="F:hydrolase activity"/>
    <property type="evidence" value="ECO:0007669"/>
    <property type="project" value="UniProtKB-KW"/>
</dbReference>
<feature type="domain" description="DDE Tnp4" evidence="9">
    <location>
        <begin position="169"/>
        <end position="314"/>
    </location>
</feature>
<organism evidence="10 11">
    <name type="scientific">Merluccius polli</name>
    <name type="common">Benguela hake</name>
    <name type="synonym">Merluccius cadenati</name>
    <dbReference type="NCBI Taxonomy" id="89951"/>
    <lineage>
        <taxon>Eukaryota</taxon>
        <taxon>Metazoa</taxon>
        <taxon>Chordata</taxon>
        <taxon>Craniata</taxon>
        <taxon>Vertebrata</taxon>
        <taxon>Euteleostomi</taxon>
        <taxon>Actinopterygii</taxon>
        <taxon>Neopterygii</taxon>
        <taxon>Teleostei</taxon>
        <taxon>Neoteleostei</taxon>
        <taxon>Acanthomorphata</taxon>
        <taxon>Zeiogadaria</taxon>
        <taxon>Gadariae</taxon>
        <taxon>Gadiformes</taxon>
        <taxon>Gadoidei</taxon>
        <taxon>Merlucciidae</taxon>
        <taxon>Merluccius</taxon>
    </lineage>
</organism>
<evidence type="ECO:0000256" key="4">
    <source>
        <dbReference type="ARBA" id="ARBA00022722"/>
    </source>
</evidence>
<comment type="subcellular location">
    <subcellularLocation>
        <location evidence="2">Nucleus</location>
    </subcellularLocation>
</comment>
<gene>
    <name evidence="10" type="primary">harbi1_62</name>
    <name evidence="10" type="ORF">N1851_002114</name>
</gene>
<evidence type="ECO:0000256" key="2">
    <source>
        <dbReference type="ARBA" id="ARBA00004123"/>
    </source>
</evidence>
<dbReference type="InterPro" id="IPR027806">
    <property type="entry name" value="HARBI1_dom"/>
</dbReference>
<dbReference type="GO" id="GO:0046872">
    <property type="term" value="F:metal ion binding"/>
    <property type="evidence" value="ECO:0007669"/>
    <property type="project" value="UniProtKB-KW"/>
</dbReference>
<evidence type="ECO:0000256" key="8">
    <source>
        <dbReference type="SAM" id="MobiDB-lite"/>
    </source>
</evidence>
<dbReference type="GO" id="GO:0004518">
    <property type="term" value="F:nuclease activity"/>
    <property type="evidence" value="ECO:0007669"/>
    <property type="project" value="UniProtKB-KW"/>
</dbReference>
<evidence type="ECO:0000313" key="10">
    <source>
        <dbReference type="EMBL" id="KAK0155525.1"/>
    </source>
</evidence>
<feature type="compositionally biased region" description="Basic and acidic residues" evidence="8">
    <location>
        <begin position="426"/>
        <end position="470"/>
    </location>
</feature>
<keyword evidence="11" id="KW-1185">Reference proteome</keyword>
<dbReference type="InterPro" id="IPR045249">
    <property type="entry name" value="HARBI1-like"/>
</dbReference>
<evidence type="ECO:0000256" key="7">
    <source>
        <dbReference type="ARBA" id="ARBA00023242"/>
    </source>
</evidence>
<keyword evidence="4" id="KW-0540">Nuclease</keyword>
<feature type="compositionally biased region" description="Low complexity" evidence="8">
    <location>
        <begin position="398"/>
        <end position="410"/>
    </location>
</feature>